<feature type="binding site" evidence="5">
    <location>
        <position position="116"/>
    </location>
    <ligand>
        <name>Mg(2+)</name>
        <dbReference type="ChEBI" id="CHEBI:18420"/>
    </ligand>
</feature>
<sequence length="228" mass="23789">MIVHPRAAASDDADLFNMLAKVQPASLGHYLASGSIPSGIRALAPVQRMVGRAMTVKQPLPDGVPVHLALDELREGDILVIDRQSDHQVACVGEMVARAAFHAGAAGIVVDGVVTDIEELAALGLPVYARGTSVITTRSLGVPGAELFGTVSIGGVAVSTGDILFGDMNGILCLGVSHVDLQDLIERALADERREVEWRQRLAAGESLADLNGTRQRAASVCSVAVTP</sequence>
<dbReference type="STRING" id="1494590.ATN84_21525"/>
<comment type="cofactor">
    <cofactor evidence="5">
        <name>Mg(2+)</name>
        <dbReference type="ChEBI" id="CHEBI:18420"/>
    </cofactor>
</comment>
<dbReference type="SUPFAM" id="SSF89562">
    <property type="entry name" value="RraA-like"/>
    <property type="match status" value="1"/>
</dbReference>
<dbReference type="Pfam" id="PF03737">
    <property type="entry name" value="RraA-like"/>
    <property type="match status" value="1"/>
</dbReference>
<evidence type="ECO:0000256" key="3">
    <source>
        <dbReference type="ARBA" id="ARBA00029596"/>
    </source>
</evidence>
<dbReference type="PANTHER" id="PTHR33254">
    <property type="entry name" value="4-HYDROXY-4-METHYL-2-OXOGLUTARATE ALDOLASE 3-RELATED"/>
    <property type="match status" value="1"/>
</dbReference>
<comment type="cofactor">
    <cofactor evidence="1">
        <name>a divalent metal cation</name>
        <dbReference type="ChEBI" id="CHEBI:60240"/>
    </cofactor>
</comment>
<keyword evidence="5" id="KW-0460">Magnesium</keyword>
<dbReference type="Proteomes" id="UP000070107">
    <property type="component" value="Unassembled WGS sequence"/>
</dbReference>
<name>A0A135HP73_9HYPH</name>
<proteinExistence type="predicted"/>
<dbReference type="EMBL" id="LNTU01000040">
    <property type="protein sequence ID" value="KXF74970.1"/>
    <property type="molecule type" value="Genomic_DNA"/>
</dbReference>
<dbReference type="PANTHER" id="PTHR33254:SF4">
    <property type="entry name" value="4-HYDROXY-4-METHYL-2-OXOGLUTARATE ALDOLASE 3-RELATED"/>
    <property type="match status" value="1"/>
</dbReference>
<dbReference type="InterPro" id="IPR005493">
    <property type="entry name" value="RraA/RraA-like"/>
</dbReference>
<organism evidence="6 7">
    <name type="scientific">Paramesorhizobium deserti</name>
    <dbReference type="NCBI Taxonomy" id="1494590"/>
    <lineage>
        <taxon>Bacteria</taxon>
        <taxon>Pseudomonadati</taxon>
        <taxon>Pseudomonadota</taxon>
        <taxon>Alphaproteobacteria</taxon>
        <taxon>Hyphomicrobiales</taxon>
        <taxon>Phyllobacteriaceae</taxon>
        <taxon>Paramesorhizobium</taxon>
    </lineage>
</organism>
<evidence type="ECO:0000256" key="5">
    <source>
        <dbReference type="PIRSR" id="PIRSR605493-1"/>
    </source>
</evidence>
<protein>
    <recommendedName>
        <fullName evidence="2">Putative 4-hydroxy-4-methyl-2-oxoglutarate aldolase</fullName>
    </recommendedName>
    <alternativeName>
        <fullName evidence="3">Regulator of ribonuclease activity homolog</fullName>
    </alternativeName>
    <alternativeName>
        <fullName evidence="4">RraA-like protein</fullName>
    </alternativeName>
</protein>
<evidence type="ECO:0000256" key="4">
    <source>
        <dbReference type="ARBA" id="ARBA00030169"/>
    </source>
</evidence>
<dbReference type="OrthoDB" id="9812532at2"/>
<reference evidence="6 7" key="1">
    <citation type="submission" date="2015-11" db="EMBL/GenBank/DDBJ databases">
        <title>Draft genome sequence of Paramesorhizobium deserti A-3-E, a strain highly resistant to diverse beta-lactam antibiotics.</title>
        <authorList>
            <person name="Lv R."/>
            <person name="Yang X."/>
            <person name="Fang N."/>
            <person name="Guo J."/>
            <person name="Luo X."/>
            <person name="Peng F."/>
            <person name="Yang R."/>
            <person name="Cui Y."/>
            <person name="Fang C."/>
            <person name="Song Y."/>
        </authorList>
    </citation>
    <scope>NUCLEOTIDE SEQUENCE [LARGE SCALE GENOMIC DNA]</scope>
    <source>
        <strain evidence="6 7">A-3-E</strain>
    </source>
</reference>
<feature type="binding site" evidence="5">
    <location>
        <begin position="93"/>
        <end position="96"/>
    </location>
    <ligand>
        <name>substrate</name>
    </ligand>
</feature>
<dbReference type="InterPro" id="IPR036704">
    <property type="entry name" value="RraA/RraA-like_sf"/>
</dbReference>
<comment type="caution">
    <text evidence="6">The sequence shown here is derived from an EMBL/GenBank/DDBJ whole genome shotgun (WGS) entry which is preliminary data.</text>
</comment>
<keyword evidence="5" id="KW-0479">Metal-binding</keyword>
<dbReference type="Gene3D" id="3.50.30.40">
    <property type="entry name" value="Ribonuclease E inhibitor RraA/RraA-like"/>
    <property type="match status" value="1"/>
</dbReference>
<dbReference type="GO" id="GO:0046872">
    <property type="term" value="F:metal ion binding"/>
    <property type="evidence" value="ECO:0007669"/>
    <property type="project" value="UniProtKB-KW"/>
</dbReference>
<evidence type="ECO:0000256" key="1">
    <source>
        <dbReference type="ARBA" id="ARBA00001968"/>
    </source>
</evidence>
<dbReference type="AlphaFoldDB" id="A0A135HP73"/>
<keyword evidence="7" id="KW-1185">Reference proteome</keyword>
<gene>
    <name evidence="6" type="ORF">ATN84_21525</name>
</gene>
<evidence type="ECO:0000313" key="7">
    <source>
        <dbReference type="Proteomes" id="UP000070107"/>
    </source>
</evidence>
<evidence type="ECO:0000256" key="2">
    <source>
        <dbReference type="ARBA" id="ARBA00016549"/>
    </source>
</evidence>
<accession>A0A135HP73</accession>
<evidence type="ECO:0000313" key="6">
    <source>
        <dbReference type="EMBL" id="KXF74970.1"/>
    </source>
</evidence>
<dbReference type="CDD" id="cd16841">
    <property type="entry name" value="RraA_family"/>
    <property type="match status" value="1"/>
</dbReference>